<dbReference type="GeneID" id="107225673"/>
<proteinExistence type="inferred from homology"/>
<evidence type="ECO:0000313" key="10">
    <source>
        <dbReference type="Proteomes" id="UP000829291"/>
    </source>
</evidence>
<dbReference type="InterPro" id="IPR015943">
    <property type="entry name" value="WD40/YVTN_repeat-like_dom_sf"/>
</dbReference>
<name>A0A6J0C565_NEOLC</name>
<dbReference type="Pfam" id="PF00400">
    <property type="entry name" value="WD40"/>
    <property type="match status" value="7"/>
</dbReference>
<accession>A0A6J0C565</accession>
<dbReference type="GO" id="GO:0043161">
    <property type="term" value="P:proteasome-mediated ubiquitin-dependent protein catabolic process"/>
    <property type="evidence" value="ECO:0007669"/>
    <property type="project" value="TreeGrafter"/>
</dbReference>
<dbReference type="PROSITE" id="PS50082">
    <property type="entry name" value="WD_REPEATS_2"/>
    <property type="match status" value="3"/>
</dbReference>
<dbReference type="Gene3D" id="3.10.20.870">
    <property type="entry name" value="PFU (PLAA family ubiquitin binding), C-terminal domain"/>
    <property type="match status" value="1"/>
</dbReference>
<comment type="subcellular location">
    <subcellularLocation>
        <location evidence="1">Cytoplasm</location>
    </subcellularLocation>
</comment>
<dbReference type="InterPro" id="IPR013535">
    <property type="entry name" value="PUL_dom"/>
</dbReference>
<dbReference type="Pfam" id="PF09070">
    <property type="entry name" value="PFU"/>
    <property type="match status" value="1"/>
</dbReference>
<dbReference type="InterPro" id="IPR011989">
    <property type="entry name" value="ARM-like"/>
</dbReference>
<feature type="domain" description="PFU" evidence="8">
    <location>
        <begin position="368"/>
        <end position="467"/>
    </location>
</feature>
<feature type="domain" description="PUL" evidence="9">
    <location>
        <begin position="509"/>
        <end position="775"/>
    </location>
</feature>
<keyword evidence="5" id="KW-0677">Repeat</keyword>
<protein>
    <submittedName>
        <fullName evidence="11">Phospholipase A-2-activating protein isoform X1</fullName>
    </submittedName>
</protein>
<dbReference type="InterPro" id="IPR036322">
    <property type="entry name" value="WD40_repeat_dom_sf"/>
</dbReference>
<dbReference type="AlphaFoldDB" id="A0A6J0C565"/>
<evidence type="ECO:0000256" key="1">
    <source>
        <dbReference type="ARBA" id="ARBA00004496"/>
    </source>
</evidence>
<comment type="similarity">
    <text evidence="2">Belongs to the WD repeat PLAP family.</text>
</comment>
<evidence type="ECO:0000313" key="11">
    <source>
        <dbReference type="RefSeq" id="XP_015521698.2"/>
    </source>
</evidence>
<dbReference type="GO" id="GO:0005737">
    <property type="term" value="C:cytoplasm"/>
    <property type="evidence" value="ECO:0007669"/>
    <property type="project" value="UniProtKB-SubCell"/>
</dbReference>
<keyword evidence="3" id="KW-0963">Cytoplasm</keyword>
<dbReference type="InterPro" id="IPR015155">
    <property type="entry name" value="PFU"/>
</dbReference>
<dbReference type="KEGG" id="nlo:107225673"/>
<dbReference type="Gene3D" id="2.130.10.10">
    <property type="entry name" value="YVTN repeat-like/Quinoprotein amine dehydrogenase"/>
    <property type="match status" value="1"/>
</dbReference>
<dbReference type="GO" id="GO:0043130">
    <property type="term" value="F:ubiquitin binding"/>
    <property type="evidence" value="ECO:0007669"/>
    <property type="project" value="TreeGrafter"/>
</dbReference>
<dbReference type="PANTHER" id="PTHR19849:SF0">
    <property type="entry name" value="PHOSPHOLIPASE A-2-ACTIVATING PROTEIN"/>
    <property type="match status" value="1"/>
</dbReference>
<dbReference type="InterPro" id="IPR001680">
    <property type="entry name" value="WD40_rpt"/>
</dbReference>
<dbReference type="InterPro" id="IPR038122">
    <property type="entry name" value="PFU_sf"/>
</dbReference>
<gene>
    <name evidence="11" type="primary">LOC107225673</name>
</gene>
<dbReference type="GO" id="GO:0005634">
    <property type="term" value="C:nucleus"/>
    <property type="evidence" value="ECO:0007669"/>
    <property type="project" value="UniProtKB-SubCell"/>
</dbReference>
<evidence type="ECO:0000256" key="5">
    <source>
        <dbReference type="ARBA" id="ARBA00022737"/>
    </source>
</evidence>
<dbReference type="PROSITE" id="PS51394">
    <property type="entry name" value="PFU"/>
    <property type="match status" value="1"/>
</dbReference>
<dbReference type="Proteomes" id="UP000829291">
    <property type="component" value="Chromosome 4"/>
</dbReference>
<dbReference type="RefSeq" id="XP_015521698.2">
    <property type="nucleotide sequence ID" value="XM_015666212.2"/>
</dbReference>
<dbReference type="SMART" id="SM00320">
    <property type="entry name" value="WD40"/>
    <property type="match status" value="7"/>
</dbReference>
<feature type="repeat" description="WD" evidence="6">
    <location>
        <begin position="104"/>
        <end position="138"/>
    </location>
</feature>
<dbReference type="PROSITE" id="PS51396">
    <property type="entry name" value="PUL"/>
    <property type="match status" value="1"/>
</dbReference>
<dbReference type="Gene3D" id="1.25.10.10">
    <property type="entry name" value="Leucine-rich Repeat Variant"/>
    <property type="match status" value="1"/>
</dbReference>
<evidence type="ECO:0000256" key="6">
    <source>
        <dbReference type="PROSITE-ProRule" id="PRU00221"/>
    </source>
</evidence>
<dbReference type="InParanoid" id="A0A6J0C565"/>
<evidence type="ECO:0000256" key="4">
    <source>
        <dbReference type="ARBA" id="ARBA00022574"/>
    </source>
</evidence>
<dbReference type="CDD" id="cd00200">
    <property type="entry name" value="WD40"/>
    <property type="match status" value="1"/>
</dbReference>
<evidence type="ECO:0000256" key="7">
    <source>
        <dbReference type="SAM" id="MobiDB-lite"/>
    </source>
</evidence>
<evidence type="ECO:0000259" key="9">
    <source>
        <dbReference type="PROSITE" id="PS51396"/>
    </source>
</evidence>
<organism evidence="11">
    <name type="scientific">Neodiprion lecontei</name>
    <name type="common">Redheaded pine sawfly</name>
    <dbReference type="NCBI Taxonomy" id="441921"/>
    <lineage>
        <taxon>Eukaryota</taxon>
        <taxon>Metazoa</taxon>
        <taxon>Ecdysozoa</taxon>
        <taxon>Arthropoda</taxon>
        <taxon>Hexapoda</taxon>
        <taxon>Insecta</taxon>
        <taxon>Pterygota</taxon>
        <taxon>Neoptera</taxon>
        <taxon>Endopterygota</taxon>
        <taxon>Hymenoptera</taxon>
        <taxon>Tenthredinoidea</taxon>
        <taxon>Diprionidae</taxon>
        <taxon>Diprioninae</taxon>
        <taxon>Neodiprion</taxon>
    </lineage>
</organism>
<feature type="repeat" description="WD" evidence="6">
    <location>
        <begin position="12"/>
        <end position="42"/>
    </location>
</feature>
<evidence type="ECO:0000256" key="2">
    <source>
        <dbReference type="ARBA" id="ARBA00008495"/>
    </source>
</evidence>
<dbReference type="OrthoDB" id="10265988at2759"/>
<dbReference type="SUPFAM" id="SSF50978">
    <property type="entry name" value="WD40 repeat-like"/>
    <property type="match status" value="1"/>
</dbReference>
<evidence type="ECO:0000259" key="8">
    <source>
        <dbReference type="PROSITE" id="PS51394"/>
    </source>
</evidence>
<reference evidence="11" key="1">
    <citation type="submission" date="2025-08" db="UniProtKB">
        <authorList>
            <consortium name="RefSeq"/>
        </authorList>
    </citation>
    <scope>IDENTIFICATION</scope>
    <source>
        <tissue evidence="11">Thorax and Abdomen</tissue>
    </source>
</reference>
<evidence type="ECO:0000256" key="3">
    <source>
        <dbReference type="ARBA" id="ARBA00022490"/>
    </source>
</evidence>
<keyword evidence="10" id="KW-1185">Reference proteome</keyword>
<dbReference type="GO" id="GO:0010992">
    <property type="term" value="P:ubiquitin recycling"/>
    <property type="evidence" value="ECO:0007669"/>
    <property type="project" value="TreeGrafter"/>
</dbReference>
<sequence length="777" mass="84552">MEEAPYKLSSVLVGHSSDVRAVAAFKDGSLVSVSRDKTARLWRPNELNAGYTESAVLKGHSNFVSSVCVINPSEQFPDGFVITGSNDNNICIYLPGEENPLHTIKAHQNTVCNLSAGKEEGTFLSSSWDLTAKLWHINKLDSPQLTLTSHTAAVWCVADLANGVIVSGSADKLVIAWRRNGTILHKFSGHTDCVRGICVIKDEEFLSCANDATIRHWSVSLGTCLGTYCGHTNYVYGIASTFLLGGSHVVTSGEDRTVRIWHNAEIQQTLTLPAQSIWSVDILPNGDIVTGSSDGLVRIFSAKPERYADAATLQQYDEAIANTQLNAEQELGGIKISDLPDAKALHQPGQRDGQTKMIRDGNTVKAYSWSQSSKQWQHVGDVMGASGGSPATSGKQLYNGMEYDYVFSVDIQDGVPPLKLPYNNGDDPWCAAQKFIHDNNLSQLFLEQVANFIVNNSQSAPVLNAEPQFADPFTGGNRYIPGSGIPGRTLPNNVPTPSASSSSSSVSQTYIPHTTYLKLEQANVPAITEKLLEFNKKIDNGIHTVSEECLDPFVKRLCSQNGDEVGADPIEMLKIFLNWPNNLVFPALDLARLAVLRPDVNSQLCNDGLLAVLRRHIKTDALPANQMLAFRVLANMFCHSKGEALGLHYKDELLKTILDLSSLGSKHNQIAIASYLLNLIVALNKLDDTPGRTRVLNVMFAVLPLLTEPEAIFRGLVGLGTILAATPDPEDRDKLITAVRQCESALAVIKTMSECSTNSPAQNKLSNCSKQIIDLIM</sequence>
<feature type="repeat" description="WD" evidence="6">
    <location>
        <begin position="228"/>
        <end position="261"/>
    </location>
</feature>
<dbReference type="PANTHER" id="PTHR19849">
    <property type="entry name" value="PHOSPHOLIPASE A-2-ACTIVATING PROTEIN"/>
    <property type="match status" value="1"/>
</dbReference>
<feature type="region of interest" description="Disordered" evidence="7">
    <location>
        <begin position="484"/>
        <end position="506"/>
    </location>
</feature>
<dbReference type="FunCoup" id="A0A6J0C565">
    <property type="interactions" value="2957"/>
</dbReference>
<keyword evidence="4 6" id="KW-0853">WD repeat</keyword>
<dbReference type="Pfam" id="PF08324">
    <property type="entry name" value="PUL"/>
    <property type="match status" value="1"/>
</dbReference>